<reference evidence="4" key="1">
    <citation type="submission" date="2022-11" db="UniProtKB">
        <authorList>
            <consortium name="WormBaseParasite"/>
        </authorList>
    </citation>
    <scope>IDENTIFICATION</scope>
</reference>
<feature type="chain" id="PRO_5036719046" evidence="1">
    <location>
        <begin position="19"/>
        <end position="293"/>
    </location>
</feature>
<organism evidence="3 4">
    <name type="scientific">Plectus sambesii</name>
    <dbReference type="NCBI Taxonomy" id="2011161"/>
    <lineage>
        <taxon>Eukaryota</taxon>
        <taxon>Metazoa</taxon>
        <taxon>Ecdysozoa</taxon>
        <taxon>Nematoda</taxon>
        <taxon>Chromadorea</taxon>
        <taxon>Plectida</taxon>
        <taxon>Plectina</taxon>
        <taxon>Plectoidea</taxon>
        <taxon>Plectidae</taxon>
        <taxon>Plectus</taxon>
    </lineage>
</organism>
<proteinExistence type="predicted"/>
<dbReference type="SMART" id="SM00181">
    <property type="entry name" value="EGF"/>
    <property type="match status" value="2"/>
</dbReference>
<dbReference type="Gene3D" id="2.10.25.10">
    <property type="entry name" value="Laminin"/>
    <property type="match status" value="1"/>
</dbReference>
<keyword evidence="3" id="KW-1185">Reference proteome</keyword>
<accession>A0A914WHP6</accession>
<feature type="domain" description="EGF-like" evidence="2">
    <location>
        <begin position="231"/>
        <end position="279"/>
    </location>
</feature>
<evidence type="ECO:0000313" key="3">
    <source>
        <dbReference type="Proteomes" id="UP000887566"/>
    </source>
</evidence>
<dbReference type="AlphaFoldDB" id="A0A914WHP6"/>
<feature type="signal peptide" evidence="1">
    <location>
        <begin position="1"/>
        <end position="18"/>
    </location>
</feature>
<keyword evidence="1" id="KW-0732">Signal</keyword>
<sequence>MNAKTFVLLAVITVNAYAIPITLPEVPEVPVQVPDVPVPEVSGEPQQPGLFSRVVPGLLNGVSSLLEKLYELLGGVTVLLGGGAPEQPLPLPSLDCLTDEEMKQNCSLLQAVTRCENTSCNSTAVCVDVCLNLLNNAVGTLTGQCICQQGYYKNQEGQCISLQTCLDATVGGPKMLDALPEVPELPQVPLPQVPQLSQQLQLPLPAVSSLLDCLTDAEIKEKCDLLNVVARCENTDCNNAAVCVDVCLRVPLVNGLLKLVTGQCVCKQGYYKDQRGTCVSLQTCLNGTVNASG</sequence>
<dbReference type="WBParaSite" id="PSAMB.scaffold4271size15158.g23994.t1">
    <property type="protein sequence ID" value="PSAMB.scaffold4271size15158.g23994.t1"/>
    <property type="gene ID" value="PSAMB.scaffold4271size15158.g23994"/>
</dbReference>
<evidence type="ECO:0000313" key="4">
    <source>
        <dbReference type="WBParaSite" id="PSAMB.scaffold4271size15158.g23994.t1"/>
    </source>
</evidence>
<evidence type="ECO:0000256" key="1">
    <source>
        <dbReference type="SAM" id="SignalP"/>
    </source>
</evidence>
<name>A0A914WHP6_9BILA</name>
<evidence type="ECO:0000259" key="2">
    <source>
        <dbReference type="SMART" id="SM00181"/>
    </source>
</evidence>
<protein>
    <submittedName>
        <fullName evidence="4">EGF-like domain-containing protein</fullName>
    </submittedName>
</protein>
<dbReference type="Proteomes" id="UP000887566">
    <property type="component" value="Unplaced"/>
</dbReference>
<feature type="domain" description="EGF-like" evidence="2">
    <location>
        <begin position="114"/>
        <end position="160"/>
    </location>
</feature>
<dbReference type="InterPro" id="IPR000742">
    <property type="entry name" value="EGF"/>
</dbReference>